<accession>A0A915K889</accession>
<name>A0A915K889_ROMCU</name>
<organism evidence="1 2">
    <name type="scientific">Romanomermis culicivorax</name>
    <name type="common">Nematode worm</name>
    <dbReference type="NCBI Taxonomy" id="13658"/>
    <lineage>
        <taxon>Eukaryota</taxon>
        <taxon>Metazoa</taxon>
        <taxon>Ecdysozoa</taxon>
        <taxon>Nematoda</taxon>
        <taxon>Enoplea</taxon>
        <taxon>Dorylaimia</taxon>
        <taxon>Mermithida</taxon>
        <taxon>Mermithoidea</taxon>
        <taxon>Mermithidae</taxon>
        <taxon>Romanomermis</taxon>
    </lineage>
</organism>
<dbReference type="Proteomes" id="UP000887565">
    <property type="component" value="Unplaced"/>
</dbReference>
<keyword evidence="1" id="KW-1185">Reference proteome</keyword>
<proteinExistence type="predicted"/>
<evidence type="ECO:0000313" key="1">
    <source>
        <dbReference type="Proteomes" id="UP000887565"/>
    </source>
</evidence>
<dbReference type="AlphaFoldDB" id="A0A915K889"/>
<reference evidence="2" key="1">
    <citation type="submission" date="2022-11" db="UniProtKB">
        <authorList>
            <consortium name="WormBaseParasite"/>
        </authorList>
    </citation>
    <scope>IDENTIFICATION</scope>
</reference>
<protein>
    <submittedName>
        <fullName evidence="2">Uncharacterized protein</fullName>
    </submittedName>
</protein>
<dbReference type="WBParaSite" id="nRc.2.0.1.t34404-RA">
    <property type="protein sequence ID" value="nRc.2.0.1.t34404-RA"/>
    <property type="gene ID" value="nRc.2.0.1.g34404"/>
</dbReference>
<sequence>MFILPIQTIFVRFENRFTRIANPFVEARDIFHNASFIFGIVV</sequence>
<evidence type="ECO:0000313" key="2">
    <source>
        <dbReference type="WBParaSite" id="nRc.2.0.1.t34404-RA"/>
    </source>
</evidence>